<dbReference type="Pfam" id="PF01272">
    <property type="entry name" value="GreA_GreB"/>
    <property type="match status" value="1"/>
</dbReference>
<comment type="caution">
    <text evidence="3">The sequence shown here is derived from an EMBL/GenBank/DDBJ whole genome shotgun (WGS) entry which is preliminary data.</text>
</comment>
<dbReference type="GO" id="GO:0070063">
    <property type="term" value="F:RNA polymerase binding"/>
    <property type="evidence" value="ECO:0007669"/>
    <property type="project" value="InterPro"/>
</dbReference>
<organism evidence="3 4">
    <name type="scientific">Adhaeribacter rhizoryzae</name>
    <dbReference type="NCBI Taxonomy" id="2607907"/>
    <lineage>
        <taxon>Bacteria</taxon>
        <taxon>Pseudomonadati</taxon>
        <taxon>Bacteroidota</taxon>
        <taxon>Cytophagia</taxon>
        <taxon>Cytophagales</taxon>
        <taxon>Hymenobacteraceae</taxon>
        <taxon>Adhaeribacter</taxon>
    </lineage>
</organism>
<dbReference type="GO" id="GO:0003677">
    <property type="term" value="F:DNA binding"/>
    <property type="evidence" value="ECO:0007669"/>
    <property type="project" value="InterPro"/>
</dbReference>
<dbReference type="InterPro" id="IPR036953">
    <property type="entry name" value="GreA/GreB_C_sf"/>
</dbReference>
<evidence type="ECO:0000259" key="1">
    <source>
        <dbReference type="Pfam" id="PF01272"/>
    </source>
</evidence>
<keyword evidence="4" id="KW-1185">Reference proteome</keyword>
<reference evidence="3 4" key="1">
    <citation type="submission" date="2019-09" db="EMBL/GenBank/DDBJ databases">
        <title>Genome sequence and assembly of Adhaeribacter sp.</title>
        <authorList>
            <person name="Chhetri G."/>
        </authorList>
    </citation>
    <scope>NUCLEOTIDE SEQUENCE [LARGE SCALE GENOMIC DNA]</scope>
    <source>
        <strain evidence="3 4">DK36</strain>
    </source>
</reference>
<dbReference type="Pfam" id="PF14760">
    <property type="entry name" value="Rnk_N"/>
    <property type="match status" value="1"/>
</dbReference>
<dbReference type="PANTHER" id="PTHR30437">
    <property type="entry name" value="TRANSCRIPTION ELONGATION FACTOR GREA"/>
    <property type="match status" value="1"/>
</dbReference>
<dbReference type="InterPro" id="IPR018151">
    <property type="entry name" value="TF_GreA/GreB_CS"/>
</dbReference>
<dbReference type="Gene3D" id="3.10.50.30">
    <property type="entry name" value="Transcription elongation factor, GreA/GreB, C-terminal domain"/>
    <property type="match status" value="1"/>
</dbReference>
<accession>A0A5M6D4H9</accession>
<sequence length="140" mass="15649">MNTIYLTEDDYQQLVKLIQGQPKNEDLMPAYIRLKAELKRAKRVPSVTIPPEVVTMNSRVRVQELKSNSEMILSVVFPHEANFNAGKISVLSPIGTAILGSRAGDEVVWTAPYCKFIYKIKEVLYQPEADGVLADEGVLV</sequence>
<feature type="domain" description="Transcription elongation factor GreA/GreB C-terminal" evidence="1">
    <location>
        <begin position="51"/>
        <end position="125"/>
    </location>
</feature>
<gene>
    <name evidence="3" type="ORF">F0145_21470</name>
</gene>
<dbReference type="InterPro" id="IPR023459">
    <property type="entry name" value="Tscrpt_elong_fac_GreA/B_fam"/>
</dbReference>
<dbReference type="SUPFAM" id="SSF54534">
    <property type="entry name" value="FKBP-like"/>
    <property type="match status" value="1"/>
</dbReference>
<dbReference type="RefSeq" id="WP_150091845.1">
    <property type="nucleotide sequence ID" value="NZ_VWSF01000023.1"/>
</dbReference>
<dbReference type="GO" id="GO:0003746">
    <property type="term" value="F:translation elongation factor activity"/>
    <property type="evidence" value="ECO:0007669"/>
    <property type="project" value="UniProtKB-KW"/>
</dbReference>
<dbReference type="Proteomes" id="UP000323426">
    <property type="component" value="Unassembled WGS sequence"/>
</dbReference>
<dbReference type="AlphaFoldDB" id="A0A5M6D4H9"/>
<protein>
    <submittedName>
        <fullName evidence="3">Transcription elongation factor GreAB</fullName>
    </submittedName>
</protein>
<keyword evidence="3" id="KW-0648">Protein biosynthesis</keyword>
<feature type="domain" description="Regulator of nucleoside diphosphate kinase N-terminal" evidence="2">
    <location>
        <begin position="4"/>
        <end position="44"/>
    </location>
</feature>
<dbReference type="InterPro" id="IPR001437">
    <property type="entry name" value="Tscrpt_elong_fac_GreA/B_C"/>
</dbReference>
<dbReference type="GO" id="GO:0032784">
    <property type="term" value="P:regulation of DNA-templated transcription elongation"/>
    <property type="evidence" value="ECO:0007669"/>
    <property type="project" value="InterPro"/>
</dbReference>
<proteinExistence type="predicted"/>
<dbReference type="EMBL" id="VWSF01000023">
    <property type="protein sequence ID" value="KAA5541202.1"/>
    <property type="molecule type" value="Genomic_DNA"/>
</dbReference>
<name>A0A5M6D4H9_9BACT</name>
<dbReference type="PANTHER" id="PTHR30437:SF5">
    <property type="entry name" value="REGULATOR OF NUCLEOSIDE DIPHOSPHATE KINASE"/>
    <property type="match status" value="1"/>
</dbReference>
<keyword evidence="3" id="KW-0251">Elongation factor</keyword>
<dbReference type="InterPro" id="IPR029462">
    <property type="entry name" value="Rnk_N"/>
</dbReference>
<dbReference type="PROSITE" id="PS00830">
    <property type="entry name" value="GREAB_2"/>
    <property type="match status" value="1"/>
</dbReference>
<evidence type="ECO:0000313" key="3">
    <source>
        <dbReference type="EMBL" id="KAA5541202.1"/>
    </source>
</evidence>
<evidence type="ECO:0000259" key="2">
    <source>
        <dbReference type="Pfam" id="PF14760"/>
    </source>
</evidence>
<evidence type="ECO:0000313" key="4">
    <source>
        <dbReference type="Proteomes" id="UP000323426"/>
    </source>
</evidence>
<dbReference type="GO" id="GO:0006354">
    <property type="term" value="P:DNA-templated transcription elongation"/>
    <property type="evidence" value="ECO:0007669"/>
    <property type="project" value="TreeGrafter"/>
</dbReference>